<evidence type="ECO:0000256" key="4">
    <source>
        <dbReference type="SAM" id="MobiDB-lite"/>
    </source>
</evidence>
<evidence type="ECO:0000313" key="6">
    <source>
        <dbReference type="Proteomes" id="UP000291116"/>
    </source>
</evidence>
<proteinExistence type="predicted"/>
<feature type="repeat" description="WD" evidence="3">
    <location>
        <begin position="75"/>
        <end position="108"/>
    </location>
</feature>
<dbReference type="OrthoDB" id="256303at2759"/>
<dbReference type="SMART" id="SM00320">
    <property type="entry name" value="WD40"/>
    <property type="match status" value="5"/>
</dbReference>
<keyword evidence="1 3" id="KW-0853">WD repeat</keyword>
<organism evidence="5 6">
    <name type="scientific">Pseudo-nitzschia multistriata</name>
    <dbReference type="NCBI Taxonomy" id="183589"/>
    <lineage>
        <taxon>Eukaryota</taxon>
        <taxon>Sar</taxon>
        <taxon>Stramenopiles</taxon>
        <taxon>Ochrophyta</taxon>
        <taxon>Bacillariophyta</taxon>
        <taxon>Bacillariophyceae</taxon>
        <taxon>Bacillariophycidae</taxon>
        <taxon>Bacillariales</taxon>
        <taxon>Bacillariaceae</taxon>
        <taxon>Pseudo-nitzschia</taxon>
    </lineage>
</organism>
<dbReference type="SUPFAM" id="SSF50978">
    <property type="entry name" value="WD40 repeat-like"/>
    <property type="match status" value="1"/>
</dbReference>
<keyword evidence="2" id="KW-0677">Repeat</keyword>
<dbReference type="Pfam" id="PF00400">
    <property type="entry name" value="WD40"/>
    <property type="match status" value="4"/>
</dbReference>
<dbReference type="Proteomes" id="UP000291116">
    <property type="component" value="Unassembled WGS sequence"/>
</dbReference>
<reference evidence="5 6" key="1">
    <citation type="submission" date="2019-01" db="EMBL/GenBank/DDBJ databases">
        <authorList>
            <person name="Ferrante I. M."/>
        </authorList>
    </citation>
    <scope>NUCLEOTIDE SEQUENCE [LARGE SCALE GENOMIC DNA]</scope>
    <source>
        <strain evidence="5 6">B856</strain>
    </source>
</reference>
<evidence type="ECO:0000256" key="1">
    <source>
        <dbReference type="ARBA" id="ARBA00022574"/>
    </source>
</evidence>
<accession>A0A448ZD06</accession>
<dbReference type="InterPro" id="IPR036322">
    <property type="entry name" value="WD40_repeat_dom_sf"/>
</dbReference>
<dbReference type="PANTHER" id="PTHR10971">
    <property type="entry name" value="MRNA EXPORT FACTOR AND BUB3"/>
    <property type="match status" value="1"/>
</dbReference>
<dbReference type="InterPro" id="IPR019775">
    <property type="entry name" value="WD40_repeat_CS"/>
</dbReference>
<protein>
    <submittedName>
        <fullName evidence="5">Uncharacterized protein</fullName>
    </submittedName>
</protein>
<sequence length="355" mass="38861">MSTFGSPAPTSGKPRSIAQGDCCVPQAGTDGISSLNWSPTANFLVSSNWDSGVRVWEVQCNAPNQVAAQPKAQVNHENKMPVMDTCFSADGSTVFSAGADKAVRMWRLGETPPNNVAQQIGVHDKPVKSVGFLSSSNLVVSGGWDNKLKFWDTRSPTPAGEFVLPERIYDLDVRGNLMVVGTANRKLYVYDVSGQPREHSTMESPLKYQTRCVRCFPDQTGFACGSLEGRVGIRYVTKVANKDHFAFKCHRQGNDVYSVNDIAFQNTYGTFATVGADGVVTFWDKDNKQRLKAFNAIQQTISCAAFNAQGNLFAYASSYDWSKGSGFYAPGSTPNEIFIHYTPDEEIKPKAAKKK</sequence>
<dbReference type="EMBL" id="CAACVS010000247">
    <property type="protein sequence ID" value="VEU39927.1"/>
    <property type="molecule type" value="Genomic_DNA"/>
</dbReference>
<dbReference type="InterPro" id="IPR020472">
    <property type="entry name" value="WD40_PAC1"/>
</dbReference>
<dbReference type="InterPro" id="IPR015943">
    <property type="entry name" value="WD40/YVTN_repeat-like_dom_sf"/>
</dbReference>
<dbReference type="PROSITE" id="PS50294">
    <property type="entry name" value="WD_REPEATS_REGION"/>
    <property type="match status" value="2"/>
</dbReference>
<feature type="repeat" description="WD" evidence="3">
    <location>
        <begin position="120"/>
        <end position="161"/>
    </location>
</feature>
<dbReference type="PRINTS" id="PR00320">
    <property type="entry name" value="GPROTEINBRPT"/>
</dbReference>
<dbReference type="InterPro" id="IPR001680">
    <property type="entry name" value="WD40_rpt"/>
</dbReference>
<dbReference type="PROSITE" id="PS50082">
    <property type="entry name" value="WD_REPEATS_2"/>
    <property type="match status" value="3"/>
</dbReference>
<dbReference type="AlphaFoldDB" id="A0A448ZD06"/>
<name>A0A448ZD06_9STRA</name>
<feature type="repeat" description="WD" evidence="3">
    <location>
        <begin position="25"/>
        <end position="59"/>
    </location>
</feature>
<evidence type="ECO:0000256" key="2">
    <source>
        <dbReference type="ARBA" id="ARBA00022737"/>
    </source>
</evidence>
<evidence type="ECO:0000256" key="3">
    <source>
        <dbReference type="PROSITE-ProRule" id="PRU00221"/>
    </source>
</evidence>
<feature type="region of interest" description="Disordered" evidence="4">
    <location>
        <begin position="1"/>
        <end position="20"/>
    </location>
</feature>
<dbReference type="PROSITE" id="PS00678">
    <property type="entry name" value="WD_REPEATS_1"/>
    <property type="match status" value="2"/>
</dbReference>
<dbReference type="Gene3D" id="2.130.10.10">
    <property type="entry name" value="YVTN repeat-like/Quinoprotein amine dehydrogenase"/>
    <property type="match status" value="1"/>
</dbReference>
<evidence type="ECO:0000313" key="5">
    <source>
        <dbReference type="EMBL" id="VEU39927.1"/>
    </source>
</evidence>
<keyword evidence="6" id="KW-1185">Reference proteome</keyword>
<gene>
    <name evidence="5" type="ORF">PSNMU_V1.4_AUG-EV-PASAV3_0068050</name>
</gene>